<reference evidence="4 5" key="1">
    <citation type="journal article" date="2018" name="Genome Announc.">
        <title>Ignatzschineria cameli sp. nov., isolated from necrotic foot tissue of dromedaries (Camelus dromedarius) and associated maggots (Wohlfahrtia species) in Dubai.</title>
        <authorList>
            <person name="Tsang C.C."/>
            <person name="Tang J.Y."/>
            <person name="Fong J.Y."/>
            <person name="Kinne J."/>
            <person name="Lee H.H."/>
            <person name="Joseph M."/>
            <person name="Jose S."/>
            <person name="Schuster R.K."/>
            <person name="Tang Y."/>
            <person name="Sivakumar S."/>
            <person name="Chen J.H."/>
            <person name="Teng J.L."/>
            <person name="Lau S.K."/>
            <person name="Wernery U."/>
            <person name="Woo P.C."/>
        </authorList>
    </citation>
    <scope>NUCLEOTIDE SEQUENCE [LARGE SCALE GENOMIC DNA]</scope>
    <source>
        <strain evidence="4 5">KCTC 22643</strain>
    </source>
</reference>
<gene>
    <name evidence="4" type="ORF">DC082_08365</name>
</gene>
<evidence type="ECO:0000313" key="5">
    <source>
        <dbReference type="Proteomes" id="UP000244948"/>
    </source>
</evidence>
<evidence type="ECO:0000313" key="4">
    <source>
        <dbReference type="EMBL" id="PWD82631.1"/>
    </source>
</evidence>
<evidence type="ECO:0000256" key="2">
    <source>
        <dbReference type="ARBA" id="ARBA00023239"/>
    </source>
</evidence>
<sequence>MNNNRDVVVTRLGNGVVTIQLNRLKTKNALDTALRTQLAEAFLQLEEEKEVRAVVLTGGDNFAAGADLNEMKDISSIEMYLRHTERYWQAISRFKKPIVAAVNGFALGGGCELAMLADIIIAGKGARFAQSEVKVGVMPGAGGTQRLIRAVGKFKALKLILTGEIISAEEAEKIGLVSELVEDEKTLDRAIEIAQKIASMPPLAIEQIKEVTLSGMDLPLESALMLERKAFQLLFDSKDQKEGVNAFFEKRKPFFKGE</sequence>
<dbReference type="GO" id="GO:0016836">
    <property type="term" value="F:hydro-lyase activity"/>
    <property type="evidence" value="ECO:0007669"/>
    <property type="project" value="UniProtKB-ARBA"/>
</dbReference>
<dbReference type="SUPFAM" id="SSF52096">
    <property type="entry name" value="ClpP/crotonase"/>
    <property type="match status" value="1"/>
</dbReference>
<dbReference type="InterPro" id="IPR029045">
    <property type="entry name" value="ClpP/crotonase-like_dom_sf"/>
</dbReference>
<organism evidence="4 5">
    <name type="scientific">Ignatzschineria indica</name>
    <dbReference type="NCBI Taxonomy" id="472583"/>
    <lineage>
        <taxon>Bacteria</taxon>
        <taxon>Pseudomonadati</taxon>
        <taxon>Pseudomonadota</taxon>
        <taxon>Gammaproteobacteria</taxon>
        <taxon>Cardiobacteriales</taxon>
        <taxon>Ignatzschineriaceae</taxon>
        <taxon>Ignatzschineria</taxon>
    </lineage>
</organism>
<dbReference type="Pfam" id="PF00378">
    <property type="entry name" value="ECH_1"/>
    <property type="match status" value="1"/>
</dbReference>
<dbReference type="Proteomes" id="UP000244948">
    <property type="component" value="Unassembled WGS sequence"/>
</dbReference>
<dbReference type="PROSITE" id="PS00166">
    <property type="entry name" value="ENOYL_COA_HYDRATASE"/>
    <property type="match status" value="1"/>
</dbReference>
<dbReference type="InterPro" id="IPR001753">
    <property type="entry name" value="Enoyl-CoA_hydra/iso"/>
</dbReference>
<dbReference type="FunFam" id="3.90.226.10:FF:000009">
    <property type="entry name" value="Carnitinyl-CoA dehydratase"/>
    <property type="match status" value="1"/>
</dbReference>
<comment type="similarity">
    <text evidence="1 3">Belongs to the enoyl-CoA hydratase/isomerase family.</text>
</comment>
<keyword evidence="2" id="KW-0456">Lyase</keyword>
<protein>
    <submittedName>
        <fullName evidence="4">Enoyl-CoA hydratase</fullName>
    </submittedName>
</protein>
<dbReference type="EMBL" id="QEWR01000004">
    <property type="protein sequence ID" value="PWD82631.1"/>
    <property type="molecule type" value="Genomic_DNA"/>
</dbReference>
<evidence type="ECO:0000256" key="3">
    <source>
        <dbReference type="RuleBase" id="RU003707"/>
    </source>
</evidence>
<dbReference type="FunFam" id="1.10.12.10:FF:000001">
    <property type="entry name" value="Probable enoyl-CoA hydratase, mitochondrial"/>
    <property type="match status" value="1"/>
</dbReference>
<dbReference type="InterPro" id="IPR014748">
    <property type="entry name" value="Enoyl-CoA_hydra_C"/>
</dbReference>
<dbReference type="NCBIfam" id="NF006007">
    <property type="entry name" value="PRK08138.1"/>
    <property type="match status" value="1"/>
</dbReference>
<dbReference type="GO" id="GO:0006635">
    <property type="term" value="P:fatty acid beta-oxidation"/>
    <property type="evidence" value="ECO:0007669"/>
    <property type="project" value="TreeGrafter"/>
</dbReference>
<dbReference type="Gene3D" id="3.90.226.10">
    <property type="entry name" value="2-enoyl-CoA Hydratase, Chain A, domain 1"/>
    <property type="match status" value="1"/>
</dbReference>
<accession>A0A2U2AIY2</accession>
<comment type="caution">
    <text evidence="4">The sequence shown here is derived from an EMBL/GenBank/DDBJ whole genome shotgun (WGS) entry which is preliminary data.</text>
</comment>
<keyword evidence="5" id="KW-1185">Reference proteome</keyword>
<dbReference type="Gene3D" id="1.10.12.10">
    <property type="entry name" value="Lyase 2-enoyl-coa Hydratase, Chain A, domain 2"/>
    <property type="match status" value="1"/>
</dbReference>
<name>A0A2U2AIY2_9GAMM</name>
<dbReference type="AlphaFoldDB" id="A0A2U2AIY2"/>
<dbReference type="PANTHER" id="PTHR11941">
    <property type="entry name" value="ENOYL-COA HYDRATASE-RELATED"/>
    <property type="match status" value="1"/>
</dbReference>
<dbReference type="RefSeq" id="WP_109236583.1">
    <property type="nucleotide sequence ID" value="NZ_BMXZ01000003.1"/>
</dbReference>
<dbReference type="InterPro" id="IPR018376">
    <property type="entry name" value="Enoyl-CoA_hyd/isom_CS"/>
</dbReference>
<dbReference type="CDD" id="cd06558">
    <property type="entry name" value="crotonase-like"/>
    <property type="match status" value="1"/>
</dbReference>
<proteinExistence type="inferred from homology"/>
<evidence type="ECO:0000256" key="1">
    <source>
        <dbReference type="ARBA" id="ARBA00005254"/>
    </source>
</evidence>
<dbReference type="PANTHER" id="PTHR11941:SF54">
    <property type="entry name" value="ENOYL-COA HYDRATASE, MITOCHONDRIAL"/>
    <property type="match status" value="1"/>
</dbReference>